<dbReference type="SMART" id="SM01141">
    <property type="entry name" value="DRY_EERY"/>
    <property type="match status" value="1"/>
</dbReference>
<protein>
    <submittedName>
        <fullName evidence="4">Splicing factor_ arginine/serinerich 16</fullName>
    </submittedName>
</protein>
<evidence type="ECO:0000313" key="4">
    <source>
        <dbReference type="EMBL" id="QQP54683.1"/>
    </source>
</evidence>
<dbReference type="Proteomes" id="UP000595437">
    <property type="component" value="Chromosome 5"/>
</dbReference>
<dbReference type="Pfam" id="PF09750">
    <property type="entry name" value="DRY_EERY"/>
    <property type="match status" value="1"/>
</dbReference>
<feature type="domain" description="Suppressor of white apricot N-terminal" evidence="3">
    <location>
        <begin position="6"/>
        <end position="138"/>
    </location>
</feature>
<name>A0A7T8KFA0_CALRO</name>
<dbReference type="PANTHER" id="PTHR13161">
    <property type="entry name" value="SPLICING FACTOR SUPPRESSOR OF WHITE APRICOT"/>
    <property type="match status" value="1"/>
</dbReference>
<dbReference type="AlphaFoldDB" id="A0A7T8KFA0"/>
<sequence length="182" mass="20536">KLDPNQFLQIHGQSAKIHLDQNSQGNASSSNGVMMPWQGQKDNLIDRFDGRAHLDFISESAVVSQPKDEESSTESRLINYERYRILVQNDFLKIPEEKFLQTISYEEKYGSSSTKAKEDKKKSEKYKSAIGYVYEDTETVDSGVVAEGGEKHSDEYESDLDLDLTVDVSALDTEARACLNKL</sequence>
<keyword evidence="5" id="KW-1185">Reference proteome</keyword>
<dbReference type="GO" id="GO:0008380">
    <property type="term" value="P:RNA splicing"/>
    <property type="evidence" value="ECO:0007669"/>
    <property type="project" value="UniProtKB-KW"/>
</dbReference>
<evidence type="ECO:0000256" key="2">
    <source>
        <dbReference type="ARBA" id="ARBA00023187"/>
    </source>
</evidence>
<dbReference type="InterPro" id="IPR040397">
    <property type="entry name" value="SWAP"/>
</dbReference>
<keyword evidence="1" id="KW-0507">mRNA processing</keyword>
<evidence type="ECO:0000313" key="5">
    <source>
        <dbReference type="Proteomes" id="UP000595437"/>
    </source>
</evidence>
<dbReference type="InterPro" id="IPR019147">
    <property type="entry name" value="SWAP_N_domain"/>
</dbReference>
<keyword evidence="2" id="KW-0508">mRNA splicing</keyword>
<feature type="non-terminal residue" evidence="4">
    <location>
        <position position="182"/>
    </location>
</feature>
<dbReference type="PANTHER" id="PTHR13161:SF4">
    <property type="entry name" value="CLK4-ASSOCIATING SERINE_ARGININE RICH PROTEIN"/>
    <property type="match status" value="1"/>
</dbReference>
<gene>
    <name evidence="4" type="ORF">FKW44_007592</name>
</gene>
<dbReference type="EMBL" id="CP045894">
    <property type="protein sequence ID" value="QQP54683.1"/>
    <property type="molecule type" value="Genomic_DNA"/>
</dbReference>
<dbReference type="GO" id="GO:0006397">
    <property type="term" value="P:mRNA processing"/>
    <property type="evidence" value="ECO:0007669"/>
    <property type="project" value="UniProtKB-KW"/>
</dbReference>
<feature type="non-terminal residue" evidence="4">
    <location>
        <position position="1"/>
    </location>
</feature>
<evidence type="ECO:0000256" key="1">
    <source>
        <dbReference type="ARBA" id="ARBA00022664"/>
    </source>
</evidence>
<dbReference type="OrthoDB" id="10070965at2759"/>
<accession>A0A7T8KFA0</accession>
<organism evidence="4 5">
    <name type="scientific">Caligus rogercresseyi</name>
    <name type="common">Sea louse</name>
    <dbReference type="NCBI Taxonomy" id="217165"/>
    <lineage>
        <taxon>Eukaryota</taxon>
        <taxon>Metazoa</taxon>
        <taxon>Ecdysozoa</taxon>
        <taxon>Arthropoda</taxon>
        <taxon>Crustacea</taxon>
        <taxon>Multicrustacea</taxon>
        <taxon>Hexanauplia</taxon>
        <taxon>Copepoda</taxon>
        <taxon>Siphonostomatoida</taxon>
        <taxon>Caligidae</taxon>
        <taxon>Caligus</taxon>
    </lineage>
</organism>
<reference evidence="5" key="1">
    <citation type="submission" date="2021-01" db="EMBL/GenBank/DDBJ databases">
        <title>Caligus Genome Assembly.</title>
        <authorList>
            <person name="Gallardo-Escarate C."/>
        </authorList>
    </citation>
    <scope>NUCLEOTIDE SEQUENCE [LARGE SCALE GENOMIC DNA]</scope>
</reference>
<proteinExistence type="predicted"/>
<evidence type="ECO:0000259" key="3">
    <source>
        <dbReference type="SMART" id="SM01141"/>
    </source>
</evidence>